<sequence>MSNAKIEALSERLAECFGACAAAPDDRAAGATADQVLAELEQLLRRSYDAGASS</sequence>
<keyword evidence="2" id="KW-1185">Reference proteome</keyword>
<protein>
    <submittedName>
        <fullName evidence="1">Uncharacterized protein</fullName>
    </submittedName>
</protein>
<proteinExistence type="predicted"/>
<accession>A0ABQ4JUF3</accession>
<evidence type="ECO:0000313" key="1">
    <source>
        <dbReference type="EMBL" id="GIM86586.1"/>
    </source>
</evidence>
<dbReference type="Proteomes" id="UP000677457">
    <property type="component" value="Unassembled WGS sequence"/>
</dbReference>
<comment type="caution">
    <text evidence="1">The sequence shown here is derived from an EMBL/GenBank/DDBJ whole genome shotgun (WGS) entry which is preliminary data.</text>
</comment>
<evidence type="ECO:0000313" key="2">
    <source>
        <dbReference type="Proteomes" id="UP000677457"/>
    </source>
</evidence>
<name>A0ABQ4JUF3_SALAC</name>
<dbReference type="EMBL" id="BOQM01000026">
    <property type="protein sequence ID" value="GIM86586.1"/>
    <property type="molecule type" value="Genomic_DNA"/>
</dbReference>
<organism evidence="1 2">
    <name type="scientific">Salinispora arenicola</name>
    <dbReference type="NCBI Taxonomy" id="168697"/>
    <lineage>
        <taxon>Bacteria</taxon>
        <taxon>Bacillati</taxon>
        <taxon>Actinomycetota</taxon>
        <taxon>Actinomycetes</taxon>
        <taxon>Micromonosporales</taxon>
        <taxon>Micromonosporaceae</taxon>
        <taxon>Salinispora</taxon>
    </lineage>
</organism>
<gene>
    <name evidence="1" type="ORF">Sar04_33220</name>
</gene>
<reference evidence="1 2" key="1">
    <citation type="submission" date="2021-03" db="EMBL/GenBank/DDBJ databases">
        <title>Whole genome shotgun sequence of Salinispora arenicola NBRC 105043.</title>
        <authorList>
            <person name="Komaki H."/>
            <person name="Tamura T."/>
        </authorList>
    </citation>
    <scope>NUCLEOTIDE SEQUENCE [LARGE SCALE GENOMIC DNA]</scope>
    <source>
        <strain evidence="1 2">NBRC 105043</strain>
    </source>
</reference>